<evidence type="ECO:0000256" key="6">
    <source>
        <dbReference type="ARBA" id="ARBA00022840"/>
    </source>
</evidence>
<dbReference type="InterPro" id="IPR036101">
    <property type="entry name" value="CarD-like/TRCF_RID_sf"/>
</dbReference>
<dbReference type="GO" id="GO:0003684">
    <property type="term" value="F:damaged DNA binding"/>
    <property type="evidence" value="ECO:0007669"/>
    <property type="project" value="InterPro"/>
</dbReference>
<evidence type="ECO:0000256" key="7">
    <source>
        <dbReference type="ARBA" id="ARBA00023125"/>
    </source>
</evidence>
<dbReference type="InterPro" id="IPR001650">
    <property type="entry name" value="Helicase_C-like"/>
</dbReference>
<evidence type="ECO:0000259" key="11">
    <source>
        <dbReference type="PROSITE" id="PS51194"/>
    </source>
</evidence>
<dbReference type="GO" id="GO:0000716">
    <property type="term" value="P:transcription-coupled nucleotide-excision repair, DNA damage recognition"/>
    <property type="evidence" value="ECO:0007669"/>
    <property type="project" value="UniProtKB-UniRule"/>
</dbReference>
<feature type="domain" description="Helicase ATP-binding" evidence="10">
    <location>
        <begin position="623"/>
        <end position="784"/>
    </location>
</feature>
<evidence type="ECO:0000256" key="5">
    <source>
        <dbReference type="ARBA" id="ARBA00022806"/>
    </source>
</evidence>
<dbReference type="Pfam" id="PF17757">
    <property type="entry name" value="UvrB_inter"/>
    <property type="match status" value="1"/>
</dbReference>
<dbReference type="InterPro" id="IPR037235">
    <property type="entry name" value="TRCF-like_C_D7"/>
</dbReference>
<keyword evidence="6 9" id="KW-0067">ATP-binding</keyword>
<evidence type="ECO:0000256" key="9">
    <source>
        <dbReference type="HAMAP-Rule" id="MF_00969"/>
    </source>
</evidence>
<feature type="domain" description="Helicase C-terminal" evidence="11">
    <location>
        <begin position="802"/>
        <end position="959"/>
    </location>
</feature>
<dbReference type="PANTHER" id="PTHR47964:SF1">
    <property type="entry name" value="ATP-DEPENDENT DNA HELICASE HOMOLOG RECG, CHLOROPLASTIC"/>
    <property type="match status" value="1"/>
</dbReference>
<reference evidence="12" key="2">
    <citation type="submission" date="2021-04" db="EMBL/GenBank/DDBJ databases">
        <authorList>
            <person name="Gilroy R."/>
        </authorList>
    </citation>
    <scope>NUCLEOTIDE SEQUENCE</scope>
    <source>
        <strain evidence="12">ChiGjej4B4-18154</strain>
    </source>
</reference>
<dbReference type="PROSITE" id="PS51192">
    <property type="entry name" value="HELICASE_ATP_BIND_1"/>
    <property type="match status" value="1"/>
</dbReference>
<dbReference type="Pfam" id="PF02559">
    <property type="entry name" value="CarD_TRCF_RID"/>
    <property type="match status" value="1"/>
</dbReference>
<proteinExistence type="inferred from homology"/>
<dbReference type="SMART" id="SM00490">
    <property type="entry name" value="HELICc"/>
    <property type="match status" value="1"/>
</dbReference>
<evidence type="ECO:0000256" key="8">
    <source>
        <dbReference type="ARBA" id="ARBA00023204"/>
    </source>
</evidence>
<dbReference type="AlphaFoldDB" id="A0A9D2E541"/>
<comment type="caution">
    <text evidence="12">The sequence shown here is derived from an EMBL/GenBank/DDBJ whole genome shotgun (WGS) entry which is preliminary data.</text>
</comment>
<dbReference type="GO" id="GO:0006355">
    <property type="term" value="P:regulation of DNA-templated transcription"/>
    <property type="evidence" value="ECO:0007669"/>
    <property type="project" value="UniProtKB-UniRule"/>
</dbReference>
<dbReference type="InterPro" id="IPR047112">
    <property type="entry name" value="RecG/Mfd"/>
</dbReference>
<gene>
    <name evidence="9 12" type="primary">mfd</name>
    <name evidence="12" type="ORF">H9813_06915</name>
</gene>
<dbReference type="InterPro" id="IPR004576">
    <property type="entry name" value="Mfd"/>
</dbReference>
<dbReference type="Proteomes" id="UP000824035">
    <property type="component" value="Unassembled WGS sequence"/>
</dbReference>
<dbReference type="PANTHER" id="PTHR47964">
    <property type="entry name" value="ATP-DEPENDENT DNA HELICASE HOMOLOG RECG, CHLOROPLASTIC"/>
    <property type="match status" value="1"/>
</dbReference>
<dbReference type="GO" id="GO:0003678">
    <property type="term" value="F:DNA helicase activity"/>
    <property type="evidence" value="ECO:0007669"/>
    <property type="project" value="TreeGrafter"/>
</dbReference>
<dbReference type="Gene3D" id="3.40.50.300">
    <property type="entry name" value="P-loop containing nucleotide triphosphate hydrolases"/>
    <property type="match status" value="2"/>
</dbReference>
<comment type="similarity">
    <text evidence="9">In the C-terminal section; belongs to the helicase family. RecG subfamily.</text>
</comment>
<organism evidence="12 13">
    <name type="scientific">Candidatus Allofournierella merdipullorum</name>
    <dbReference type="NCBI Taxonomy" id="2838595"/>
    <lineage>
        <taxon>Bacteria</taxon>
        <taxon>Bacillati</taxon>
        <taxon>Bacillota</taxon>
        <taxon>Clostridia</taxon>
        <taxon>Eubacteriales</taxon>
        <taxon>Oscillospiraceae</taxon>
        <taxon>Allofournierella</taxon>
    </lineage>
</organism>
<dbReference type="InterPro" id="IPR041471">
    <property type="entry name" value="UvrB_inter"/>
</dbReference>
<dbReference type="InterPro" id="IPR014001">
    <property type="entry name" value="Helicase_ATP-bd"/>
</dbReference>
<name>A0A9D2E541_9FIRM</name>
<dbReference type="InterPro" id="IPR003711">
    <property type="entry name" value="CarD-like/TRCF_RID"/>
</dbReference>
<dbReference type="PROSITE" id="PS51194">
    <property type="entry name" value="HELICASE_CTER"/>
    <property type="match status" value="1"/>
</dbReference>
<dbReference type="SUPFAM" id="SSF52540">
    <property type="entry name" value="P-loop containing nucleoside triphosphate hydrolases"/>
    <property type="match status" value="3"/>
</dbReference>
<dbReference type="Pfam" id="PF03461">
    <property type="entry name" value="TRCF"/>
    <property type="match status" value="1"/>
</dbReference>
<comment type="function">
    <text evidence="9">Couples transcription and DNA repair by recognizing RNA polymerase (RNAP) stalled at DNA lesions. Mediates ATP-dependent release of RNAP and its truncated transcript from the DNA, and recruitment of nucleotide excision repair machinery to the damaged site.</text>
</comment>
<evidence type="ECO:0000256" key="3">
    <source>
        <dbReference type="ARBA" id="ARBA00022763"/>
    </source>
</evidence>
<dbReference type="InterPro" id="IPR027417">
    <property type="entry name" value="P-loop_NTPase"/>
</dbReference>
<dbReference type="GO" id="GO:0005524">
    <property type="term" value="F:ATP binding"/>
    <property type="evidence" value="ECO:0007669"/>
    <property type="project" value="UniProtKB-UniRule"/>
</dbReference>
<dbReference type="Gene3D" id="3.40.50.11180">
    <property type="match status" value="1"/>
</dbReference>
<dbReference type="Gene3D" id="3.30.2060.10">
    <property type="entry name" value="Penicillin-binding protein 1b domain"/>
    <property type="match status" value="1"/>
</dbReference>
<dbReference type="InterPro" id="IPR011545">
    <property type="entry name" value="DEAD/DEAH_box_helicase_dom"/>
</dbReference>
<dbReference type="HAMAP" id="MF_00969">
    <property type="entry name" value="TRCF"/>
    <property type="match status" value="1"/>
</dbReference>
<dbReference type="Pfam" id="PF00271">
    <property type="entry name" value="Helicase_C"/>
    <property type="match status" value="1"/>
</dbReference>
<accession>A0A9D2E541</accession>
<dbReference type="SMART" id="SM00487">
    <property type="entry name" value="DEXDc"/>
    <property type="match status" value="1"/>
</dbReference>
<keyword evidence="2 9" id="KW-0547">Nucleotide-binding</keyword>
<evidence type="ECO:0000313" key="13">
    <source>
        <dbReference type="Proteomes" id="UP000824035"/>
    </source>
</evidence>
<evidence type="ECO:0000313" key="12">
    <source>
        <dbReference type="EMBL" id="HIZ30941.1"/>
    </source>
</evidence>
<dbReference type="SMART" id="SM01058">
    <property type="entry name" value="CarD_TRCF"/>
    <property type="match status" value="1"/>
</dbReference>
<dbReference type="EMBL" id="DXBV01000064">
    <property type="protein sequence ID" value="HIZ30941.1"/>
    <property type="molecule type" value="Genomic_DNA"/>
</dbReference>
<dbReference type="InterPro" id="IPR005118">
    <property type="entry name" value="TRCF_C"/>
</dbReference>
<comment type="similarity">
    <text evidence="9">In the N-terminal section; belongs to the UvrB family.</text>
</comment>
<dbReference type="EC" id="3.6.4.-" evidence="9"/>
<keyword evidence="5" id="KW-0347">Helicase</keyword>
<evidence type="ECO:0000256" key="4">
    <source>
        <dbReference type="ARBA" id="ARBA00022801"/>
    </source>
</evidence>
<dbReference type="GO" id="GO:0016787">
    <property type="term" value="F:hydrolase activity"/>
    <property type="evidence" value="ECO:0007669"/>
    <property type="project" value="UniProtKB-KW"/>
</dbReference>
<dbReference type="CDD" id="cd17991">
    <property type="entry name" value="DEXHc_TRCF"/>
    <property type="match status" value="1"/>
</dbReference>
<reference evidence="12" key="1">
    <citation type="journal article" date="2021" name="PeerJ">
        <title>Extensive microbial diversity within the chicken gut microbiome revealed by metagenomics and culture.</title>
        <authorList>
            <person name="Gilroy R."/>
            <person name="Ravi A."/>
            <person name="Getino M."/>
            <person name="Pursley I."/>
            <person name="Horton D.L."/>
            <person name="Alikhan N.F."/>
            <person name="Baker D."/>
            <person name="Gharbi K."/>
            <person name="Hall N."/>
            <person name="Watson M."/>
            <person name="Adriaenssens E.M."/>
            <person name="Foster-Nyarko E."/>
            <person name="Jarju S."/>
            <person name="Secka A."/>
            <person name="Antonio M."/>
            <person name="Oren A."/>
            <person name="Chaudhuri R.R."/>
            <person name="La Ragione R."/>
            <person name="Hildebrand F."/>
            <person name="Pallen M.J."/>
        </authorList>
    </citation>
    <scope>NUCLEOTIDE SEQUENCE</scope>
    <source>
        <strain evidence="12">ChiGjej4B4-18154</strain>
    </source>
</reference>
<sequence length="1147" mass="125776">MFDVLKTTAEYKKLKSHLAVKGPAALFGLPPAGRAQMLALLALDSRRPLLAVTPGEAEATRLAADFSAFGLPAAVFPPRDFLLRPIEGAGREYEYRRLAVLGDLVGERLSAVCVPVEALLQYTMPREEFCRNTLTLKPGLELPLTKLEERLFDAGYHRRGQVEGPGQFSVRGGIVDIWPPEAKSPARCEYWGDEIDTLATFDVLSQRRDGELEKLHISPAREVLFGSAPETAAALRSALAKEKGRRAAAMEKAMEADLAQLDAGLVPEALDKYMGVRYERPATLLDYFDEPILMLEEPSAIREAQKAAAFRRSEELKGLYEEGVLCPGLDVLYEDMPCLLAAAQKNASFCCENFARTMPGLELKEIINAPAHARPPFSGEVAALAEDLENLTRQGYAVDLLAGTERAAAALAKDLVNKGFRAGTAKDMVASPGAVAVRVGHTSAGAEYPFARYALLTSRRAGESEKKKPARKKDKNALSSLTDITPGDYVVHQNHGIGMYTGIQRLEVQGVVKDYLKLLYDKGDTLYVPVTQLDLLSRYTAPGDEEKVKLARLGGQEWTRTRRKVKAAAAEMAQELIALYAKRQQAKGTAFPPDGDWQRDFETRFEYDETADQLAAAAEIKKDMENPWPMDRLLCGDVGVGKTEVALRAAFKCVMGGKQCAILAPTTILAWQHYSNMLARMEAFPVQLGLLSRFRTKKQQEETIKGLRAGTVDIVVGTHRLLSNDIKFHDLGLVIIDEEQRFGVKHKEKLKEAFIGVDMLTLSATPIPRTLNMAMSGIRDMSTIEEPPVERQPIETYVMEYDPVIVAEAIKKELARGGQVYYLHNRVDSIEATAAMVGRMAPGARVGVAHGKMTEEQLGKVWRQLLDAEIDVLVCTTLIETGVDVRNCNTLIIEDADRMGLAQLYQIRGRVGRSGRKAYAYFTFRRDKVLTDVAAKRLSAIREFTSFGSGFRIAMRDLQIRGAGSLLGQSQHGHMQAVGYDLYMKILAGAVALAKGEAPPPDKADCLIDITVDAYIPDSYIPEAAGRIEAYKRIAAIETAEDASDVLDELIDRYGDVPKSVSGLVDISLIRVTAARAGVYEIGQKRDTLLLYSDKLTPAAIKAATAALPGRVMVNAGTKPYLAVRVDRGEAPLTALRAVLEALVNDC</sequence>
<evidence type="ECO:0000256" key="2">
    <source>
        <dbReference type="ARBA" id="ARBA00022741"/>
    </source>
</evidence>
<evidence type="ECO:0000259" key="10">
    <source>
        <dbReference type="PROSITE" id="PS51192"/>
    </source>
</evidence>
<dbReference type="GO" id="GO:0005737">
    <property type="term" value="C:cytoplasm"/>
    <property type="evidence" value="ECO:0007669"/>
    <property type="project" value="UniProtKB-SubCell"/>
</dbReference>
<dbReference type="Gene3D" id="3.90.1150.50">
    <property type="entry name" value="Transcription-repair-coupling factor, D7 domain"/>
    <property type="match status" value="1"/>
</dbReference>
<dbReference type="Pfam" id="PF00270">
    <property type="entry name" value="DEAD"/>
    <property type="match status" value="1"/>
</dbReference>
<dbReference type="SMART" id="SM00982">
    <property type="entry name" value="TRCF"/>
    <property type="match status" value="1"/>
</dbReference>
<comment type="subcellular location">
    <subcellularLocation>
        <location evidence="9">Cytoplasm</location>
    </subcellularLocation>
</comment>
<keyword evidence="3 9" id="KW-0227">DNA damage</keyword>
<dbReference type="NCBIfam" id="TIGR00580">
    <property type="entry name" value="mfd"/>
    <property type="match status" value="1"/>
</dbReference>
<keyword evidence="7 9" id="KW-0238">DNA-binding</keyword>
<dbReference type="SUPFAM" id="SSF141259">
    <property type="entry name" value="CarD-like"/>
    <property type="match status" value="1"/>
</dbReference>
<dbReference type="Gene3D" id="2.40.10.170">
    <property type="match status" value="1"/>
</dbReference>
<keyword evidence="1 9" id="KW-0963">Cytoplasm</keyword>
<keyword evidence="8 9" id="KW-0234">DNA repair</keyword>
<dbReference type="SUPFAM" id="SSF143517">
    <property type="entry name" value="TRCF domain-like"/>
    <property type="match status" value="1"/>
</dbReference>
<evidence type="ECO:0000256" key="1">
    <source>
        <dbReference type="ARBA" id="ARBA00022490"/>
    </source>
</evidence>
<keyword evidence="4 9" id="KW-0378">Hydrolase</keyword>
<protein>
    <recommendedName>
        <fullName evidence="9">Transcription-repair-coupling factor</fullName>
        <shortName evidence="9">TRCF</shortName>
        <ecNumber evidence="9">3.6.4.-</ecNumber>
    </recommendedName>
</protein>